<accession>A0A931HTZ7</accession>
<dbReference type="SUPFAM" id="SSF46689">
    <property type="entry name" value="Homeodomain-like"/>
    <property type="match status" value="1"/>
</dbReference>
<keyword evidence="3" id="KW-0804">Transcription</keyword>
<dbReference type="PRINTS" id="PR00455">
    <property type="entry name" value="HTHTETR"/>
</dbReference>
<dbReference type="EMBL" id="JADZSC010000001">
    <property type="protein sequence ID" value="MBH0229416.1"/>
    <property type="molecule type" value="Genomic_DNA"/>
</dbReference>
<dbReference type="Pfam" id="PF00440">
    <property type="entry name" value="TetR_N"/>
    <property type="match status" value="1"/>
</dbReference>
<evidence type="ECO:0000313" key="7">
    <source>
        <dbReference type="Proteomes" id="UP000614490"/>
    </source>
</evidence>
<name>A0A931HTZ7_9BACI</name>
<protein>
    <submittedName>
        <fullName evidence="6">TetR family transcriptional regulator</fullName>
    </submittedName>
</protein>
<dbReference type="Gene3D" id="1.10.357.10">
    <property type="entry name" value="Tetracycline Repressor, domain 2"/>
    <property type="match status" value="1"/>
</dbReference>
<reference evidence="6 7" key="1">
    <citation type="journal article" date="2005" name="Int. J. Syst. Evol. Microbiol.">
        <title>Halobacillus yeomjeoni sp. nov., isolated from a marine solar saltern in Korea.</title>
        <authorList>
            <person name="Yoon J.H."/>
            <person name="Kang S.J."/>
            <person name="Lee C.H."/>
            <person name="Oh H.W."/>
            <person name="Oh T.K."/>
        </authorList>
    </citation>
    <scope>NUCLEOTIDE SEQUENCE [LARGE SCALE GENOMIC DNA]</scope>
    <source>
        <strain evidence="6 7">KCTC 3957</strain>
    </source>
</reference>
<dbReference type="InterPro" id="IPR041479">
    <property type="entry name" value="TetR_CgmR_C"/>
</dbReference>
<dbReference type="PANTHER" id="PTHR30055">
    <property type="entry name" value="HTH-TYPE TRANSCRIPTIONAL REGULATOR RUTR"/>
    <property type="match status" value="1"/>
</dbReference>
<keyword evidence="2 4" id="KW-0238">DNA-binding</keyword>
<dbReference type="GO" id="GO:0003700">
    <property type="term" value="F:DNA-binding transcription factor activity"/>
    <property type="evidence" value="ECO:0007669"/>
    <property type="project" value="TreeGrafter"/>
</dbReference>
<keyword evidence="7" id="KW-1185">Reference proteome</keyword>
<dbReference type="RefSeq" id="WP_197316028.1">
    <property type="nucleotide sequence ID" value="NZ_JADZSC010000001.1"/>
</dbReference>
<dbReference type="InterPro" id="IPR001647">
    <property type="entry name" value="HTH_TetR"/>
</dbReference>
<dbReference type="AlphaFoldDB" id="A0A931HTZ7"/>
<dbReference type="InterPro" id="IPR009057">
    <property type="entry name" value="Homeodomain-like_sf"/>
</dbReference>
<evidence type="ECO:0000256" key="2">
    <source>
        <dbReference type="ARBA" id="ARBA00023125"/>
    </source>
</evidence>
<dbReference type="Proteomes" id="UP000614490">
    <property type="component" value="Unassembled WGS sequence"/>
</dbReference>
<dbReference type="GO" id="GO:0000976">
    <property type="term" value="F:transcription cis-regulatory region binding"/>
    <property type="evidence" value="ECO:0007669"/>
    <property type="project" value="TreeGrafter"/>
</dbReference>
<dbReference type="Pfam" id="PF17937">
    <property type="entry name" value="TetR_C_28"/>
    <property type="match status" value="1"/>
</dbReference>
<feature type="DNA-binding region" description="H-T-H motif" evidence="4">
    <location>
        <begin position="27"/>
        <end position="46"/>
    </location>
</feature>
<proteinExistence type="predicted"/>
<evidence type="ECO:0000256" key="4">
    <source>
        <dbReference type="PROSITE-ProRule" id="PRU00335"/>
    </source>
</evidence>
<evidence type="ECO:0000259" key="5">
    <source>
        <dbReference type="PROSITE" id="PS50977"/>
    </source>
</evidence>
<dbReference type="PANTHER" id="PTHR30055:SF234">
    <property type="entry name" value="HTH-TYPE TRANSCRIPTIONAL REGULATOR BETI"/>
    <property type="match status" value="1"/>
</dbReference>
<evidence type="ECO:0000256" key="1">
    <source>
        <dbReference type="ARBA" id="ARBA00023015"/>
    </source>
</evidence>
<dbReference type="PROSITE" id="PS50977">
    <property type="entry name" value="HTH_TETR_2"/>
    <property type="match status" value="1"/>
</dbReference>
<gene>
    <name evidence="6" type="ORF">H0267_04230</name>
</gene>
<keyword evidence="1" id="KW-0805">Transcription regulation</keyword>
<organism evidence="6 7">
    <name type="scientific">Halobacillus yeomjeoni</name>
    <dbReference type="NCBI Taxonomy" id="311194"/>
    <lineage>
        <taxon>Bacteria</taxon>
        <taxon>Bacillati</taxon>
        <taxon>Bacillota</taxon>
        <taxon>Bacilli</taxon>
        <taxon>Bacillales</taxon>
        <taxon>Bacillaceae</taxon>
        <taxon>Halobacillus</taxon>
    </lineage>
</organism>
<comment type="caution">
    <text evidence="6">The sequence shown here is derived from an EMBL/GenBank/DDBJ whole genome shotgun (WGS) entry which is preliminary data.</text>
</comment>
<feature type="domain" description="HTH tetR-type" evidence="5">
    <location>
        <begin position="4"/>
        <end position="64"/>
    </location>
</feature>
<dbReference type="InterPro" id="IPR050109">
    <property type="entry name" value="HTH-type_TetR-like_transc_reg"/>
</dbReference>
<evidence type="ECO:0000313" key="6">
    <source>
        <dbReference type="EMBL" id="MBH0229416.1"/>
    </source>
</evidence>
<evidence type="ECO:0000256" key="3">
    <source>
        <dbReference type="ARBA" id="ARBA00023163"/>
    </source>
</evidence>
<dbReference type="InterPro" id="IPR036271">
    <property type="entry name" value="Tet_transcr_reg_TetR-rel_C_sf"/>
</dbReference>
<sequence length="183" mass="20436">MPRQSKRNKILEAAALIVHNRGIDALTLDAVAEEAEVSKGGLLYHFKSKEALIEGLVLHMNNIYRTNVENAVTDDINSKGKWTRAFIKATYDQSLKNTETSAGMLAAHGVNADLLKPLQQTYNNWQENIANDGIDPVQATILRLAADGLWFSEIFGLAPLDEDLRKDVLDHLLKQTYPPKQKK</sequence>
<dbReference type="SUPFAM" id="SSF48498">
    <property type="entry name" value="Tetracyclin repressor-like, C-terminal domain"/>
    <property type="match status" value="1"/>
</dbReference>